<feature type="transmembrane region" description="Helical" evidence="1">
    <location>
        <begin position="70"/>
        <end position="87"/>
    </location>
</feature>
<feature type="transmembrane region" description="Helical" evidence="1">
    <location>
        <begin position="36"/>
        <end position="58"/>
    </location>
</feature>
<proteinExistence type="predicted"/>
<evidence type="ECO:0000313" key="3">
    <source>
        <dbReference type="EMBL" id="MBO9202354.1"/>
    </source>
</evidence>
<reference evidence="3 4" key="1">
    <citation type="submission" date="2021-03" db="EMBL/GenBank/DDBJ databases">
        <title>Assistant Professor.</title>
        <authorList>
            <person name="Huq M.A."/>
        </authorList>
    </citation>
    <scope>NUCLEOTIDE SEQUENCE [LARGE SCALE GENOMIC DNA]</scope>
    <source>
        <strain evidence="3 4">MAH-29</strain>
    </source>
</reference>
<dbReference type="RefSeq" id="WP_209140400.1">
    <property type="nucleotide sequence ID" value="NZ_JAGHKO010000004.1"/>
</dbReference>
<keyword evidence="4" id="KW-1185">Reference proteome</keyword>
<dbReference type="InterPro" id="IPR036890">
    <property type="entry name" value="HATPase_C_sf"/>
</dbReference>
<dbReference type="SUPFAM" id="SSF55874">
    <property type="entry name" value="ATPase domain of HSP90 chaperone/DNA topoisomerase II/histidine kinase"/>
    <property type="match status" value="1"/>
</dbReference>
<keyword evidence="1" id="KW-1133">Transmembrane helix</keyword>
<comment type="caution">
    <text evidence="3">The sequence shown here is derived from an EMBL/GenBank/DDBJ whole genome shotgun (WGS) entry which is preliminary data.</text>
</comment>
<feature type="transmembrane region" description="Helical" evidence="1">
    <location>
        <begin position="107"/>
        <end position="126"/>
    </location>
</feature>
<dbReference type="Proteomes" id="UP000677244">
    <property type="component" value="Unassembled WGS sequence"/>
</dbReference>
<protein>
    <submittedName>
        <fullName evidence="3">Histidine kinase</fullName>
    </submittedName>
</protein>
<dbReference type="InterPro" id="IPR050640">
    <property type="entry name" value="Bact_2-comp_sensor_kinase"/>
</dbReference>
<dbReference type="GO" id="GO:0016301">
    <property type="term" value="F:kinase activity"/>
    <property type="evidence" value="ECO:0007669"/>
    <property type="project" value="UniProtKB-KW"/>
</dbReference>
<evidence type="ECO:0000259" key="2">
    <source>
        <dbReference type="Pfam" id="PF06580"/>
    </source>
</evidence>
<name>A0ABS3YWP1_9BACT</name>
<feature type="transmembrane region" description="Helical" evidence="1">
    <location>
        <begin position="12"/>
        <end position="30"/>
    </location>
</feature>
<dbReference type="EMBL" id="JAGHKO010000004">
    <property type="protein sequence ID" value="MBO9202354.1"/>
    <property type="molecule type" value="Genomic_DNA"/>
</dbReference>
<evidence type="ECO:0000313" key="4">
    <source>
        <dbReference type="Proteomes" id="UP000677244"/>
    </source>
</evidence>
<dbReference type="Gene3D" id="3.30.565.10">
    <property type="entry name" value="Histidine kinase-like ATPase, C-terminal domain"/>
    <property type="match status" value="1"/>
</dbReference>
<organism evidence="3 4">
    <name type="scientific">Niastella soli</name>
    <dbReference type="NCBI Taxonomy" id="2821487"/>
    <lineage>
        <taxon>Bacteria</taxon>
        <taxon>Pseudomonadati</taxon>
        <taxon>Bacteroidota</taxon>
        <taxon>Chitinophagia</taxon>
        <taxon>Chitinophagales</taxon>
        <taxon>Chitinophagaceae</taxon>
        <taxon>Niastella</taxon>
    </lineage>
</organism>
<evidence type="ECO:0000256" key="1">
    <source>
        <dbReference type="SAM" id="Phobius"/>
    </source>
</evidence>
<sequence>MTPAQPAFSSKWIHTAVWILLLGVPGFLLWDTRFFGLSVTFYLLTTLYHIGLFYFNAFYLYPKLLNKRTWWLYLICLVAIVCISGFAKVFFLQLNPGFQITPINRRLIFFPLVPFLFASIIYRLIYDRIRFERMEKEARAQRLDAELKLLRSQVSPHFLFNMLTNMVSMARLQSNLLEPSLIRLSELLRYMLYESNEEKIAIAKEIEQIENYVSLQQLRFGEDVAISLEIQNDYPERMIEPMLLVPFIENAFKHGIGMVKDPFIHITLVVKEHQLDFRVVNNYNAANLSKDRHSGIGLNNVKNRLELLYANNYQLNIVNKGGIYSLHLNCKLL</sequence>
<keyword evidence="3" id="KW-0418">Kinase</keyword>
<keyword evidence="3" id="KW-0808">Transferase</keyword>
<accession>A0ABS3YWP1</accession>
<keyword evidence="1" id="KW-0812">Transmembrane</keyword>
<dbReference type="Pfam" id="PF06580">
    <property type="entry name" value="His_kinase"/>
    <property type="match status" value="1"/>
</dbReference>
<gene>
    <name evidence="3" type="ORF">J7I42_18860</name>
</gene>
<dbReference type="PANTHER" id="PTHR34220">
    <property type="entry name" value="SENSOR HISTIDINE KINASE YPDA"/>
    <property type="match status" value="1"/>
</dbReference>
<feature type="domain" description="Signal transduction histidine kinase internal region" evidence="2">
    <location>
        <begin position="145"/>
        <end position="223"/>
    </location>
</feature>
<dbReference type="InterPro" id="IPR010559">
    <property type="entry name" value="Sig_transdc_His_kin_internal"/>
</dbReference>
<keyword evidence="1" id="KW-0472">Membrane</keyword>
<dbReference type="PANTHER" id="PTHR34220:SF7">
    <property type="entry name" value="SENSOR HISTIDINE KINASE YPDA"/>
    <property type="match status" value="1"/>
</dbReference>